<feature type="non-terminal residue" evidence="2">
    <location>
        <position position="1"/>
    </location>
</feature>
<sequence length="130" mass="14501">GYSRLGHYSYSKLANLLFVKALDRRLREFQLNITVNAAQPGACSTEMFRYNPVVNLLMILARVVCRTPLVGAMTSIYLALAPGLEKVSGEYFFDQIPRTVNPIAADEQAQELLWAKSVEFTGVDLKAVMN</sequence>
<dbReference type="Proteomes" id="UP001194696">
    <property type="component" value="Unassembled WGS sequence"/>
</dbReference>
<keyword evidence="1" id="KW-0560">Oxidoreductase</keyword>
<gene>
    <name evidence="2" type="ORF">BGZ96_002092</name>
</gene>
<proteinExistence type="predicted"/>
<reference evidence="2 3" key="1">
    <citation type="journal article" date="2020" name="Fungal Divers.">
        <title>Resolving the Mortierellaceae phylogeny through synthesis of multi-gene phylogenetics and phylogenomics.</title>
        <authorList>
            <person name="Vandepol N."/>
            <person name="Liber J."/>
            <person name="Desiro A."/>
            <person name="Na H."/>
            <person name="Kennedy M."/>
            <person name="Barry K."/>
            <person name="Grigoriev I.V."/>
            <person name="Miller A.N."/>
            <person name="O'Donnell K."/>
            <person name="Stajich J.E."/>
            <person name="Bonito G."/>
        </authorList>
    </citation>
    <scope>NUCLEOTIDE SEQUENCE [LARGE SCALE GENOMIC DNA]</scope>
    <source>
        <strain evidence="2 3">AD045</strain>
    </source>
</reference>
<dbReference type="EMBL" id="JAAAIM010001380">
    <property type="protein sequence ID" value="KAG0279065.1"/>
    <property type="molecule type" value="Genomic_DNA"/>
</dbReference>
<dbReference type="SUPFAM" id="SSF51735">
    <property type="entry name" value="NAD(P)-binding Rossmann-fold domains"/>
    <property type="match status" value="1"/>
</dbReference>
<comment type="caution">
    <text evidence="2">The sequence shown here is derived from an EMBL/GenBank/DDBJ whole genome shotgun (WGS) entry which is preliminary data.</text>
</comment>
<dbReference type="InterPro" id="IPR036291">
    <property type="entry name" value="NAD(P)-bd_dom_sf"/>
</dbReference>
<dbReference type="Gene3D" id="3.40.50.720">
    <property type="entry name" value="NAD(P)-binding Rossmann-like Domain"/>
    <property type="match status" value="1"/>
</dbReference>
<dbReference type="PANTHER" id="PTHR43157:SF31">
    <property type="entry name" value="PHOSPHATIDYLINOSITOL-GLYCAN BIOSYNTHESIS CLASS F PROTEIN"/>
    <property type="match status" value="1"/>
</dbReference>
<accession>A0ABQ7JM42</accession>
<keyword evidence="3" id="KW-1185">Reference proteome</keyword>
<evidence type="ECO:0000313" key="3">
    <source>
        <dbReference type="Proteomes" id="UP001194696"/>
    </source>
</evidence>
<evidence type="ECO:0000313" key="2">
    <source>
        <dbReference type="EMBL" id="KAG0279065.1"/>
    </source>
</evidence>
<name>A0ABQ7JM42_9FUNG</name>
<protein>
    <recommendedName>
        <fullName evidence="4">Short-chain dehydrogenase</fullName>
    </recommendedName>
</protein>
<evidence type="ECO:0000256" key="1">
    <source>
        <dbReference type="ARBA" id="ARBA00023002"/>
    </source>
</evidence>
<dbReference type="PANTHER" id="PTHR43157">
    <property type="entry name" value="PHOSPHATIDYLINOSITOL-GLYCAN BIOSYNTHESIS CLASS F PROTEIN-RELATED"/>
    <property type="match status" value="1"/>
</dbReference>
<evidence type="ECO:0008006" key="4">
    <source>
        <dbReference type="Google" id="ProtNLM"/>
    </source>
</evidence>
<organism evidence="2 3">
    <name type="scientific">Linnemannia gamsii</name>
    <dbReference type="NCBI Taxonomy" id="64522"/>
    <lineage>
        <taxon>Eukaryota</taxon>
        <taxon>Fungi</taxon>
        <taxon>Fungi incertae sedis</taxon>
        <taxon>Mucoromycota</taxon>
        <taxon>Mortierellomycotina</taxon>
        <taxon>Mortierellomycetes</taxon>
        <taxon>Mortierellales</taxon>
        <taxon>Mortierellaceae</taxon>
        <taxon>Linnemannia</taxon>
    </lineage>
</organism>